<accession>A0A0U5GFK8</accession>
<organism evidence="1 2">
    <name type="scientific">Xanthomonas citri pv. citri</name>
    <dbReference type="NCBI Taxonomy" id="611301"/>
    <lineage>
        <taxon>Bacteria</taxon>
        <taxon>Pseudomonadati</taxon>
        <taxon>Pseudomonadota</taxon>
        <taxon>Gammaproteobacteria</taxon>
        <taxon>Lysobacterales</taxon>
        <taxon>Lysobacteraceae</taxon>
        <taxon>Xanthomonas</taxon>
    </lineage>
</organism>
<comment type="caution">
    <text evidence="1">The sequence shown here is derived from an EMBL/GenBank/DDBJ whole genome shotgun (WGS) entry which is preliminary data.</text>
</comment>
<dbReference type="Proteomes" id="UP000052230">
    <property type="component" value="Unassembled WGS sequence"/>
</dbReference>
<reference evidence="1 2" key="1">
    <citation type="submission" date="2014-09" db="EMBL/GenBank/DDBJ databases">
        <authorList>
            <person name="Regsiter A."/>
        </authorList>
    </citation>
    <scope>NUCLEOTIDE SEQUENCE [LARGE SCALE GENOMIC DNA]</scope>
</reference>
<name>A0A0U5GFK8_XANCI</name>
<keyword evidence="2" id="KW-1185">Reference proteome</keyword>
<evidence type="ECO:0000313" key="1">
    <source>
        <dbReference type="EMBL" id="CEG18923.1"/>
    </source>
</evidence>
<gene>
    <name evidence="1" type="ORF">XAC3562_90054</name>
</gene>
<evidence type="ECO:0000313" key="2">
    <source>
        <dbReference type="Proteomes" id="UP000052230"/>
    </source>
</evidence>
<proteinExistence type="predicted"/>
<sequence>MTAWDIYPLRVCVEGWCSHLWPDQSGCQWIRIDLSMYRQQKAPDLSRAFVHPRTRLERNLVRPEGFEPPTNGFGSHYSIRLSYERLAAHYARTAGMRVMGPGGAGPGRATASLETS</sequence>
<protein>
    <submittedName>
        <fullName evidence="1">Uncharacterized protein</fullName>
    </submittedName>
</protein>
<dbReference type="AlphaFoldDB" id="A0A0U5GFK8"/>
<dbReference type="EMBL" id="CCXZ01000188">
    <property type="protein sequence ID" value="CEG18923.1"/>
    <property type="molecule type" value="Genomic_DNA"/>
</dbReference>